<accession>A0ABP7ICB6</accession>
<dbReference type="InterPro" id="IPR008979">
    <property type="entry name" value="Galactose-bd-like_sf"/>
</dbReference>
<sequence>MSRYRLRSTGALAALALLLTVAPAAGSASAAPVWTLRWSPSPASQSPSQAFEGLEDDRADSHPEATHIYTSGDAYRFDMHLQDRDGSDRQRNESKGMRTGTGSNLEILENQTWRISYQMYIPTSLDSTTGFSHIAQMKIPGSGAPLYTMSLPIQGGVQRLNVRYWDEAEDTHEVGAVNLTPIQGKWVETTFEFKASDSGYLRWTLKDGATTLIDKQLNGTDLWRDIDYLRPKWGIYRSINSSGLQNTYLLVRNLRAWQLTGDDGGGGNPGAASYEAESGTFAGTARTTSCTGCSGGTKVGWIGGGSGNHVTIGGVQASAAGTRQLTVHGLVSGTRSFFVSVNGGTPTEVSLTGTDWNTPVTRTISVQLNAGANSVRLLNSGANAPDLDRITVG</sequence>
<name>A0ABP7ICB6_9ACTN</name>
<dbReference type="Gene3D" id="2.60.120.260">
    <property type="entry name" value="Galactose-binding domain-like"/>
    <property type="match status" value="1"/>
</dbReference>
<protein>
    <recommendedName>
        <fullName evidence="2">CBM6 domain-containing protein</fullName>
    </recommendedName>
</protein>
<comment type="caution">
    <text evidence="3">The sequence shown here is derived from an EMBL/GenBank/DDBJ whole genome shotgun (WGS) entry which is preliminary data.</text>
</comment>
<dbReference type="Proteomes" id="UP001500888">
    <property type="component" value="Unassembled WGS sequence"/>
</dbReference>
<dbReference type="RefSeq" id="WP_344941856.1">
    <property type="nucleotide sequence ID" value="NZ_BAAAZR010000008.1"/>
</dbReference>
<feature type="domain" description="CBM6" evidence="2">
    <location>
        <begin position="272"/>
        <end position="393"/>
    </location>
</feature>
<keyword evidence="1" id="KW-0732">Signal</keyword>
<evidence type="ECO:0000313" key="4">
    <source>
        <dbReference type="Proteomes" id="UP001500888"/>
    </source>
</evidence>
<reference evidence="4" key="1">
    <citation type="journal article" date="2019" name="Int. J. Syst. Evol. Microbiol.">
        <title>The Global Catalogue of Microorganisms (GCM) 10K type strain sequencing project: providing services to taxonomists for standard genome sequencing and annotation.</title>
        <authorList>
            <consortium name="The Broad Institute Genomics Platform"/>
            <consortium name="The Broad Institute Genome Sequencing Center for Infectious Disease"/>
            <person name="Wu L."/>
            <person name="Ma J."/>
        </authorList>
    </citation>
    <scope>NUCLEOTIDE SEQUENCE [LARGE SCALE GENOMIC DNA]</scope>
    <source>
        <strain evidence="4">JCM 16908</strain>
    </source>
</reference>
<keyword evidence="4" id="KW-1185">Reference proteome</keyword>
<feature type="signal peptide" evidence="1">
    <location>
        <begin position="1"/>
        <end position="30"/>
    </location>
</feature>
<evidence type="ECO:0000313" key="3">
    <source>
        <dbReference type="EMBL" id="GAA3814895.1"/>
    </source>
</evidence>
<dbReference type="Gene3D" id="2.60.120.200">
    <property type="match status" value="1"/>
</dbReference>
<proteinExistence type="predicted"/>
<evidence type="ECO:0000259" key="2">
    <source>
        <dbReference type="PROSITE" id="PS51175"/>
    </source>
</evidence>
<feature type="chain" id="PRO_5047516049" description="CBM6 domain-containing protein" evidence="1">
    <location>
        <begin position="31"/>
        <end position="393"/>
    </location>
</feature>
<dbReference type="InterPro" id="IPR005084">
    <property type="entry name" value="CBM6"/>
</dbReference>
<dbReference type="PROSITE" id="PS51175">
    <property type="entry name" value="CBM6"/>
    <property type="match status" value="1"/>
</dbReference>
<dbReference type="EMBL" id="BAAAZR010000008">
    <property type="protein sequence ID" value="GAA3814895.1"/>
    <property type="molecule type" value="Genomic_DNA"/>
</dbReference>
<evidence type="ECO:0000256" key="1">
    <source>
        <dbReference type="SAM" id="SignalP"/>
    </source>
</evidence>
<dbReference type="CDD" id="cd04081">
    <property type="entry name" value="CBM35_galactosidase-like"/>
    <property type="match status" value="1"/>
</dbReference>
<dbReference type="SUPFAM" id="SSF49785">
    <property type="entry name" value="Galactose-binding domain-like"/>
    <property type="match status" value="1"/>
</dbReference>
<organism evidence="3 4">
    <name type="scientific">Sphaerisporangium flaviroseum</name>
    <dbReference type="NCBI Taxonomy" id="509199"/>
    <lineage>
        <taxon>Bacteria</taxon>
        <taxon>Bacillati</taxon>
        <taxon>Actinomycetota</taxon>
        <taxon>Actinomycetes</taxon>
        <taxon>Streptosporangiales</taxon>
        <taxon>Streptosporangiaceae</taxon>
        <taxon>Sphaerisporangium</taxon>
    </lineage>
</organism>
<gene>
    <name evidence="3" type="ORF">GCM10022226_39660</name>
</gene>